<reference evidence="1 2" key="1">
    <citation type="journal article" date="2012" name="BMC Genomics">
        <title>Tools to kill: Genome of one of the most destructive plant pathogenic fungi Macrophomina phaseolina.</title>
        <authorList>
            <person name="Islam M.S."/>
            <person name="Haque M.S."/>
            <person name="Islam M.M."/>
            <person name="Emdad E.M."/>
            <person name="Halim A."/>
            <person name="Hossen Q.M.M."/>
            <person name="Hossain M.Z."/>
            <person name="Ahmed B."/>
            <person name="Rahim S."/>
            <person name="Rahman M.S."/>
            <person name="Alam M.M."/>
            <person name="Hou S."/>
            <person name="Wan X."/>
            <person name="Saito J.A."/>
            <person name="Alam M."/>
        </authorList>
    </citation>
    <scope>NUCLEOTIDE SEQUENCE [LARGE SCALE GENOMIC DNA]</scope>
    <source>
        <strain evidence="1 2">MS6</strain>
    </source>
</reference>
<gene>
    <name evidence="1" type="ORF">MPH_12059</name>
</gene>
<name>K2S293_MACPH</name>
<proteinExistence type="predicted"/>
<organism evidence="1 2">
    <name type="scientific">Macrophomina phaseolina (strain MS6)</name>
    <name type="common">Charcoal rot fungus</name>
    <dbReference type="NCBI Taxonomy" id="1126212"/>
    <lineage>
        <taxon>Eukaryota</taxon>
        <taxon>Fungi</taxon>
        <taxon>Dikarya</taxon>
        <taxon>Ascomycota</taxon>
        <taxon>Pezizomycotina</taxon>
        <taxon>Dothideomycetes</taxon>
        <taxon>Dothideomycetes incertae sedis</taxon>
        <taxon>Botryosphaeriales</taxon>
        <taxon>Botryosphaeriaceae</taxon>
        <taxon>Macrophomina</taxon>
    </lineage>
</organism>
<evidence type="ECO:0000313" key="1">
    <source>
        <dbReference type="EMBL" id="EKG10845.1"/>
    </source>
</evidence>
<protein>
    <submittedName>
        <fullName evidence="1">Uncharacterized protein</fullName>
    </submittedName>
</protein>
<dbReference type="HOGENOM" id="CLU_2133991_0_0_1"/>
<comment type="caution">
    <text evidence="1">The sequence shown here is derived from an EMBL/GenBank/DDBJ whole genome shotgun (WGS) entry which is preliminary data.</text>
</comment>
<dbReference type="AlphaFoldDB" id="K2S293"/>
<dbReference type="Proteomes" id="UP000007129">
    <property type="component" value="Unassembled WGS sequence"/>
</dbReference>
<sequence>MAKPAPCRAVGAICRPRRCLTDAVGSASLATMWVFLFDTCYANSPKMSRRFCCTAYDGRAKTVIVRAAAADAASVLSESLYARKAPNYRRRQWRTWMDLVHTTVMPLLGQVLS</sequence>
<dbReference type="InParanoid" id="K2S293"/>
<accession>K2S293</accession>
<evidence type="ECO:0000313" key="2">
    <source>
        <dbReference type="Proteomes" id="UP000007129"/>
    </source>
</evidence>
<dbReference type="EMBL" id="AHHD01000501">
    <property type="protein sequence ID" value="EKG10845.1"/>
    <property type="molecule type" value="Genomic_DNA"/>
</dbReference>
<dbReference type="VEuPathDB" id="FungiDB:MPH_12059"/>